<dbReference type="PANTHER" id="PTHR10801">
    <property type="entry name" value="24-DEHYDROCHOLESTEROL REDUCTASE"/>
    <property type="match status" value="1"/>
</dbReference>
<dbReference type="Proteomes" id="UP000682733">
    <property type="component" value="Unassembled WGS sequence"/>
</dbReference>
<evidence type="ECO:0000313" key="6">
    <source>
        <dbReference type="Proteomes" id="UP000663829"/>
    </source>
</evidence>
<dbReference type="Proteomes" id="UP000681722">
    <property type="component" value="Unassembled WGS sequence"/>
</dbReference>
<evidence type="ECO:0000313" key="4">
    <source>
        <dbReference type="EMBL" id="CAF4209098.1"/>
    </source>
</evidence>
<dbReference type="EMBL" id="CAJOBA010048123">
    <property type="protein sequence ID" value="CAF4209098.1"/>
    <property type="molecule type" value="Genomic_DNA"/>
</dbReference>
<dbReference type="PANTHER" id="PTHR10801:SF0">
    <property type="entry name" value="DELTA(24)-STEROL REDUCTASE"/>
    <property type="match status" value="1"/>
</dbReference>
<dbReference type="OrthoDB" id="415825at2759"/>
<gene>
    <name evidence="3" type="ORF">GPM918_LOCUS42912</name>
    <name evidence="2" type="ORF">OVA965_LOCUS33085</name>
    <name evidence="5" type="ORF">SRO942_LOCUS44266</name>
    <name evidence="4" type="ORF">TMI583_LOCUS33959</name>
</gene>
<feature type="non-terminal residue" evidence="3">
    <location>
        <position position="1"/>
    </location>
</feature>
<evidence type="ECO:0000313" key="5">
    <source>
        <dbReference type="EMBL" id="CAF4489719.1"/>
    </source>
</evidence>
<comment type="caution">
    <text evidence="3">The sequence shown here is derived from an EMBL/GenBank/DDBJ whole genome shotgun (WGS) entry which is preliminary data.</text>
</comment>
<protein>
    <submittedName>
        <fullName evidence="3">Uncharacterized protein</fullName>
    </submittedName>
</protein>
<proteinExistence type="predicted"/>
<name>A0A816BCU9_9BILA</name>
<dbReference type="GO" id="GO:0000246">
    <property type="term" value="F:Delta24(24-1) sterol reductase activity"/>
    <property type="evidence" value="ECO:0007669"/>
    <property type="project" value="TreeGrafter"/>
</dbReference>
<dbReference type="Proteomes" id="UP000663829">
    <property type="component" value="Unassembled WGS sequence"/>
</dbReference>
<dbReference type="EMBL" id="CAJNOQ010037426">
    <property type="protein sequence ID" value="CAF1608366.1"/>
    <property type="molecule type" value="Genomic_DNA"/>
</dbReference>
<dbReference type="GO" id="GO:0008202">
    <property type="term" value="P:steroid metabolic process"/>
    <property type="evidence" value="ECO:0007669"/>
    <property type="project" value="TreeGrafter"/>
</dbReference>
<evidence type="ECO:0000313" key="2">
    <source>
        <dbReference type="EMBL" id="CAF1402327.1"/>
    </source>
</evidence>
<dbReference type="GO" id="GO:0016020">
    <property type="term" value="C:membrane"/>
    <property type="evidence" value="ECO:0007669"/>
    <property type="project" value="TreeGrafter"/>
</dbReference>
<keyword evidence="6" id="KW-1185">Reference proteome</keyword>
<accession>A0A816BCU9</accession>
<reference evidence="3" key="1">
    <citation type="submission" date="2021-02" db="EMBL/GenBank/DDBJ databases">
        <authorList>
            <person name="Nowell W R."/>
        </authorList>
    </citation>
    <scope>NUCLEOTIDE SEQUENCE</scope>
</reference>
<dbReference type="InterPro" id="IPR040165">
    <property type="entry name" value="Diminuto-like"/>
</dbReference>
<dbReference type="EMBL" id="CAJOBC010104078">
    <property type="protein sequence ID" value="CAF4489719.1"/>
    <property type="molecule type" value="Genomic_DNA"/>
</dbReference>
<evidence type="ECO:0000313" key="3">
    <source>
        <dbReference type="EMBL" id="CAF1608366.1"/>
    </source>
</evidence>
<dbReference type="GO" id="GO:0005737">
    <property type="term" value="C:cytoplasm"/>
    <property type="evidence" value="ECO:0007669"/>
    <property type="project" value="TreeGrafter"/>
</dbReference>
<keyword evidence="1" id="KW-0560">Oxidoreductase</keyword>
<dbReference type="AlphaFoldDB" id="A0A816BCU9"/>
<sequence>IITQVILRLQPAFRYVNLYYSHFKHVDQVIQEMEKICTSDKQPDYLEALIFKQTSIILVQGYHTETQQQRQLLSFAKHFDPWYYKIIEKLASSSDNVSSICHCVPYYDYIFRYNYGAFWMASYLLELIPFGQSKLFQFLFGSLLTTKNLFRAIHFDNKSIIDLAKYRIIQDIYTPFNSTKKFLDYILNDIVLYPIWLCPIKCTKTPQYLASHYSLEHEYMINIGIYGRPHKFPFNVSKINKKFIELMIETNSRSMLYAQCWHSEDQFETLCRNSLEKYEQIKVKYNSQNKFFDLFDKVTLNDREKEELEKTIVESLNSEKRLLMNITGQTVKLQIKAFC</sequence>
<organism evidence="3 6">
    <name type="scientific">Didymodactylos carnosus</name>
    <dbReference type="NCBI Taxonomy" id="1234261"/>
    <lineage>
        <taxon>Eukaryota</taxon>
        <taxon>Metazoa</taxon>
        <taxon>Spiralia</taxon>
        <taxon>Gnathifera</taxon>
        <taxon>Rotifera</taxon>
        <taxon>Eurotatoria</taxon>
        <taxon>Bdelloidea</taxon>
        <taxon>Philodinida</taxon>
        <taxon>Philodinidae</taxon>
        <taxon>Didymodactylos</taxon>
    </lineage>
</organism>
<dbReference type="Proteomes" id="UP000677228">
    <property type="component" value="Unassembled WGS sequence"/>
</dbReference>
<evidence type="ECO:0000256" key="1">
    <source>
        <dbReference type="ARBA" id="ARBA00023002"/>
    </source>
</evidence>
<dbReference type="EMBL" id="CAJNOK010026402">
    <property type="protein sequence ID" value="CAF1402327.1"/>
    <property type="molecule type" value="Genomic_DNA"/>
</dbReference>